<evidence type="ECO:0000256" key="1">
    <source>
        <dbReference type="SAM" id="Phobius"/>
    </source>
</evidence>
<feature type="signal peptide" evidence="2">
    <location>
        <begin position="1"/>
        <end position="21"/>
    </location>
</feature>
<feature type="transmembrane region" description="Helical" evidence="1">
    <location>
        <begin position="176"/>
        <end position="201"/>
    </location>
</feature>
<proteinExistence type="predicted"/>
<evidence type="ECO:0000313" key="4">
    <source>
        <dbReference type="Proteomes" id="UP000507470"/>
    </source>
</evidence>
<protein>
    <submittedName>
        <fullName evidence="3">Uncharacterized protein</fullName>
    </submittedName>
</protein>
<keyword evidence="2" id="KW-0732">Signal</keyword>
<evidence type="ECO:0000256" key="2">
    <source>
        <dbReference type="SAM" id="SignalP"/>
    </source>
</evidence>
<evidence type="ECO:0000313" key="3">
    <source>
        <dbReference type="EMBL" id="CAC5372608.1"/>
    </source>
</evidence>
<keyword evidence="1" id="KW-0812">Transmembrane</keyword>
<keyword evidence="1" id="KW-1133">Transmembrane helix</keyword>
<gene>
    <name evidence="3" type="ORF">MCOR_10655</name>
</gene>
<accession>A0A6J8ASL6</accession>
<dbReference type="Proteomes" id="UP000507470">
    <property type="component" value="Unassembled WGS sequence"/>
</dbReference>
<reference evidence="3 4" key="1">
    <citation type="submission" date="2020-06" db="EMBL/GenBank/DDBJ databases">
        <authorList>
            <person name="Li R."/>
            <person name="Bekaert M."/>
        </authorList>
    </citation>
    <scope>NUCLEOTIDE SEQUENCE [LARGE SCALE GENOMIC DNA]</scope>
    <source>
        <strain evidence="4">wild</strain>
    </source>
</reference>
<sequence length="248" mass="27663">MVDNISILFSGICVFLSITDMQNVQLQTVPNPCPDITTQSTIADMCTTNYATEDNKNGGTTVDSVALRVKTQQDGCTCEVTLLNQKNVYTIYMRKYDLVTSAAPEHAECGLAVDIEYHIPNNLTENKFPIECTKGIDTRSVTLSNNGILYFKSRIIAGSFSRGYCIQIYRQKENDMLPVIITAVIGWCLTGICAITACYLYRRQKLRQNIAGEQNSIPQYEDLHATRISSNYSSLNTSTVNAEQNEHI</sequence>
<organism evidence="3 4">
    <name type="scientific">Mytilus coruscus</name>
    <name type="common">Sea mussel</name>
    <dbReference type="NCBI Taxonomy" id="42192"/>
    <lineage>
        <taxon>Eukaryota</taxon>
        <taxon>Metazoa</taxon>
        <taxon>Spiralia</taxon>
        <taxon>Lophotrochozoa</taxon>
        <taxon>Mollusca</taxon>
        <taxon>Bivalvia</taxon>
        <taxon>Autobranchia</taxon>
        <taxon>Pteriomorphia</taxon>
        <taxon>Mytilida</taxon>
        <taxon>Mytiloidea</taxon>
        <taxon>Mytilidae</taxon>
        <taxon>Mytilinae</taxon>
        <taxon>Mytilus</taxon>
    </lineage>
</organism>
<name>A0A6J8ASL6_MYTCO</name>
<dbReference type="EMBL" id="CACVKT020001854">
    <property type="protein sequence ID" value="CAC5372608.1"/>
    <property type="molecule type" value="Genomic_DNA"/>
</dbReference>
<keyword evidence="1" id="KW-0472">Membrane</keyword>
<feature type="chain" id="PRO_5027092479" evidence="2">
    <location>
        <begin position="22"/>
        <end position="248"/>
    </location>
</feature>
<keyword evidence="4" id="KW-1185">Reference proteome</keyword>
<dbReference type="AlphaFoldDB" id="A0A6J8ASL6"/>